<protein>
    <submittedName>
        <fullName evidence="1">Uncharacterized protein</fullName>
    </submittedName>
</protein>
<accession>A0A1V2R5A3</accession>
<comment type="caution">
    <text evidence="1">The sequence shown here is derived from an EMBL/GenBank/DDBJ whole genome shotgun (WGS) entry which is preliminary data.</text>
</comment>
<organism evidence="1 2">
    <name type="scientific">Pectobacterium actinidiae</name>
    <dbReference type="NCBI Taxonomy" id="1507808"/>
    <lineage>
        <taxon>Bacteria</taxon>
        <taxon>Pseudomonadati</taxon>
        <taxon>Pseudomonadota</taxon>
        <taxon>Gammaproteobacteria</taxon>
        <taxon>Enterobacterales</taxon>
        <taxon>Pectobacteriaceae</taxon>
        <taxon>Pectobacterium</taxon>
    </lineage>
</organism>
<evidence type="ECO:0000313" key="2">
    <source>
        <dbReference type="Proteomes" id="UP000189286"/>
    </source>
</evidence>
<dbReference type="AlphaFoldDB" id="A0A1V2R5A3"/>
<sequence length="116" mass="13379">MMMEWVWWELTEDDPDIKELREQLTPRDVVAWNSVEALQEKYWVMNHSPARWGAIMLWREKKPALADLPPNRSAEMIGRAPDKRMSFTVAASCLNESQLAPLASLFEEGLCTTMPS</sequence>
<name>A0A1V2R5A3_9GAMM</name>
<dbReference type="RefSeq" id="WP_039357739.1">
    <property type="nucleotide sequence ID" value="NZ_JRMH01000001.1"/>
</dbReference>
<dbReference type="EMBL" id="MPUJ01000004">
    <property type="protein sequence ID" value="ONK07629.1"/>
    <property type="molecule type" value="Genomic_DNA"/>
</dbReference>
<reference evidence="2" key="1">
    <citation type="submission" date="2016-11" db="EMBL/GenBank/DDBJ databases">
        <authorList>
            <person name="Panda P."/>
            <person name="Visnovsky S."/>
            <person name="Pitman A."/>
        </authorList>
    </citation>
    <scope>NUCLEOTIDE SEQUENCE [LARGE SCALE GENOMIC DNA]</scope>
    <source>
        <strain evidence="2">ICMP 9972</strain>
    </source>
</reference>
<dbReference type="OrthoDB" id="3687310at2"/>
<dbReference type="Gene3D" id="3.30.70.100">
    <property type="match status" value="1"/>
</dbReference>
<proteinExistence type="predicted"/>
<dbReference type="Proteomes" id="UP000189286">
    <property type="component" value="Unassembled WGS sequence"/>
</dbReference>
<evidence type="ECO:0000313" key="1">
    <source>
        <dbReference type="EMBL" id="ONK07629.1"/>
    </source>
</evidence>
<gene>
    <name evidence="1" type="ORF">BSK71_08095</name>
</gene>